<dbReference type="AlphaFoldDB" id="A0AA89BZJ1"/>
<feature type="chain" id="PRO_5041703053" evidence="2">
    <location>
        <begin position="21"/>
        <end position="357"/>
    </location>
</feature>
<gene>
    <name evidence="3" type="ORF">FSP39_011569</name>
</gene>
<feature type="region of interest" description="Disordered" evidence="1">
    <location>
        <begin position="196"/>
        <end position="233"/>
    </location>
</feature>
<evidence type="ECO:0000313" key="4">
    <source>
        <dbReference type="Proteomes" id="UP001186944"/>
    </source>
</evidence>
<comment type="caution">
    <text evidence="3">The sequence shown here is derived from an EMBL/GenBank/DDBJ whole genome shotgun (WGS) entry which is preliminary data.</text>
</comment>
<proteinExistence type="predicted"/>
<keyword evidence="4" id="KW-1185">Reference proteome</keyword>
<evidence type="ECO:0000313" key="3">
    <source>
        <dbReference type="EMBL" id="KAK3102465.1"/>
    </source>
</evidence>
<keyword evidence="2" id="KW-0732">Signal</keyword>
<name>A0AA89BZJ1_PINIB</name>
<feature type="signal peptide" evidence="2">
    <location>
        <begin position="1"/>
        <end position="20"/>
    </location>
</feature>
<sequence>MDNVYIYLLTVVLGAVVSDAAPGHVRRQLECNDEDFSACNAILKRVDVEAEYCRVKEQYELCTEQMIDEIQCTINKDSQVATTLQKLIDLDCKTVAECFQRLENVSKLITDKFFTDDETFCSEIDSVTSHGYYILNNCNNSLPEYALQVADELILKNYQSLKEIRCSQTEPPKITVSTATAAPVVTTRYVTLPSSSTTRSTTVTQTTPVTYNPTTKIPETTTETPVLPTTTTELSSVPTVSALTTTITEISSMPTTSSLTTSTDVSSAATTADAVSTSTESEYYRCFEMQFFSALEKRMSKIVYNNQPEKAIQFYCSDWWNQDDPSSLWLLLFLGDDDDDLFDDIGDDMFDDLFDDK</sequence>
<protein>
    <submittedName>
        <fullName evidence="3">Uncharacterized protein</fullName>
    </submittedName>
</protein>
<evidence type="ECO:0000256" key="1">
    <source>
        <dbReference type="SAM" id="MobiDB-lite"/>
    </source>
</evidence>
<accession>A0AA89BZJ1</accession>
<dbReference type="Proteomes" id="UP001186944">
    <property type="component" value="Unassembled WGS sequence"/>
</dbReference>
<evidence type="ECO:0000256" key="2">
    <source>
        <dbReference type="SAM" id="SignalP"/>
    </source>
</evidence>
<dbReference type="EMBL" id="VSWD01000005">
    <property type="protein sequence ID" value="KAK3102465.1"/>
    <property type="molecule type" value="Genomic_DNA"/>
</dbReference>
<reference evidence="3" key="1">
    <citation type="submission" date="2019-08" db="EMBL/GenBank/DDBJ databases">
        <title>The improved chromosome-level genome for the pearl oyster Pinctada fucata martensii using PacBio sequencing and Hi-C.</title>
        <authorList>
            <person name="Zheng Z."/>
        </authorList>
    </citation>
    <scope>NUCLEOTIDE SEQUENCE</scope>
    <source>
        <strain evidence="3">ZZ-2019</strain>
        <tissue evidence="3">Adductor muscle</tissue>
    </source>
</reference>
<organism evidence="3 4">
    <name type="scientific">Pinctada imbricata</name>
    <name type="common">Atlantic pearl-oyster</name>
    <name type="synonym">Pinctada martensii</name>
    <dbReference type="NCBI Taxonomy" id="66713"/>
    <lineage>
        <taxon>Eukaryota</taxon>
        <taxon>Metazoa</taxon>
        <taxon>Spiralia</taxon>
        <taxon>Lophotrochozoa</taxon>
        <taxon>Mollusca</taxon>
        <taxon>Bivalvia</taxon>
        <taxon>Autobranchia</taxon>
        <taxon>Pteriomorphia</taxon>
        <taxon>Pterioida</taxon>
        <taxon>Pterioidea</taxon>
        <taxon>Pteriidae</taxon>
        <taxon>Pinctada</taxon>
    </lineage>
</organism>